<feature type="transmembrane region" description="Helical" evidence="12">
    <location>
        <begin position="20"/>
        <end position="44"/>
    </location>
</feature>
<evidence type="ECO:0000256" key="10">
    <source>
        <dbReference type="ARBA" id="ARBA00023136"/>
    </source>
</evidence>
<keyword evidence="4" id="KW-0813">Transport</keyword>
<dbReference type="RefSeq" id="WP_054278015.1">
    <property type="nucleotide sequence ID" value="NZ_LHQM01000001.1"/>
</dbReference>
<dbReference type="GO" id="GO:0005886">
    <property type="term" value="C:plasma membrane"/>
    <property type="evidence" value="ECO:0007669"/>
    <property type="project" value="UniProtKB-SubCell"/>
</dbReference>
<feature type="transmembrane region" description="Helical" evidence="12">
    <location>
        <begin position="337"/>
        <end position="358"/>
    </location>
</feature>
<feature type="transmembrane region" description="Helical" evidence="12">
    <location>
        <begin position="160"/>
        <end position="179"/>
    </location>
</feature>
<evidence type="ECO:0000256" key="6">
    <source>
        <dbReference type="ARBA" id="ARBA00022475"/>
    </source>
</evidence>
<dbReference type="PIRSF" id="PIRSF006603">
    <property type="entry name" value="DinF"/>
    <property type="match status" value="1"/>
</dbReference>
<dbReference type="InterPro" id="IPR048279">
    <property type="entry name" value="MdtK-like"/>
</dbReference>
<evidence type="ECO:0000313" key="14">
    <source>
        <dbReference type="Proteomes" id="UP000049578"/>
    </source>
</evidence>
<reference evidence="13 14" key="1">
    <citation type="submission" date="2015-08" db="EMBL/GenBank/DDBJ databases">
        <title>Genome sequence of Streptococcus phocae subsp. phocae ATCC 51973T isolated from liver specimen obtained from seal.</title>
        <authorList>
            <person name="Avendano-Herrera R."/>
        </authorList>
    </citation>
    <scope>NUCLEOTIDE SEQUENCE [LARGE SCALE GENOMIC DNA]</scope>
    <source>
        <strain evidence="13 14">ATCC 51973</strain>
    </source>
</reference>
<dbReference type="PATRIC" id="fig|119224.3.peg.27"/>
<evidence type="ECO:0000256" key="5">
    <source>
        <dbReference type="ARBA" id="ARBA00022449"/>
    </source>
</evidence>
<evidence type="ECO:0000256" key="11">
    <source>
        <dbReference type="ARBA" id="ARBA00031636"/>
    </source>
</evidence>
<evidence type="ECO:0000256" key="9">
    <source>
        <dbReference type="ARBA" id="ARBA00023065"/>
    </source>
</evidence>
<evidence type="ECO:0000256" key="7">
    <source>
        <dbReference type="ARBA" id="ARBA00022692"/>
    </source>
</evidence>
<dbReference type="InterPro" id="IPR050222">
    <property type="entry name" value="MATE_MdtK"/>
</dbReference>
<protein>
    <recommendedName>
        <fullName evidence="3">Probable multidrug resistance protein NorM</fullName>
    </recommendedName>
    <alternativeName>
        <fullName evidence="11">Multidrug-efflux transporter</fullName>
    </alternativeName>
</protein>
<evidence type="ECO:0000256" key="1">
    <source>
        <dbReference type="ARBA" id="ARBA00003408"/>
    </source>
</evidence>
<dbReference type="GO" id="GO:0042910">
    <property type="term" value="F:xenobiotic transmembrane transporter activity"/>
    <property type="evidence" value="ECO:0007669"/>
    <property type="project" value="InterPro"/>
</dbReference>
<organism evidence="13 14">
    <name type="scientific">Streptococcus phocae</name>
    <dbReference type="NCBI Taxonomy" id="119224"/>
    <lineage>
        <taxon>Bacteria</taxon>
        <taxon>Bacillati</taxon>
        <taxon>Bacillota</taxon>
        <taxon>Bacilli</taxon>
        <taxon>Lactobacillales</taxon>
        <taxon>Streptococcaceae</taxon>
        <taxon>Streptococcus</taxon>
    </lineage>
</organism>
<name>A0A0P6S3U6_9STRE</name>
<dbReference type="NCBIfam" id="TIGR00797">
    <property type="entry name" value="matE"/>
    <property type="match status" value="1"/>
</dbReference>
<dbReference type="InterPro" id="IPR002528">
    <property type="entry name" value="MATE_fam"/>
</dbReference>
<dbReference type="PANTHER" id="PTHR43298">
    <property type="entry name" value="MULTIDRUG RESISTANCE PROTEIN NORM-RELATED"/>
    <property type="match status" value="1"/>
</dbReference>
<dbReference type="Proteomes" id="UP000049578">
    <property type="component" value="Unassembled WGS sequence"/>
</dbReference>
<proteinExistence type="predicted"/>
<feature type="transmembrane region" description="Helical" evidence="12">
    <location>
        <begin position="241"/>
        <end position="260"/>
    </location>
</feature>
<keyword evidence="8 12" id="KW-1133">Transmembrane helix</keyword>
<sequence>MTDNRKQILSIAMPSMVENILQMFMGIVDNYLVAQIGLVAISGVSIANNIITVYQALFIALGAAVSSLVARSLAEKNPSKHINYMTQAVQVTLVLSCFLGVLSVVGKQKILQVLGSEALVTAAGGQYLSIVGGGIVALGLLTSLGAIVRAQGQTNIPMRVSLFTNVINVFLSFLAIYVFDFGIVGVAWSTVLSRALGIFVLCSFLPIKLILKQMSKPLGKEVFHLSLPAAGERLMMRLGDVLIVAIIVQFGTEALAGNAIGETMSQFNYMPGMGMATATVISVASQLGGGQKSKIEETIGDSFWLATLLMGPIALVTYLLGPFAIPLFTENPNAQQAVMVVLLFSLIGVPATSGTLVYTAAWQGIGKPKLPFYATTIGMWLIRIILGYVLGVSLGYGLLGVWLATVLDNSVRWAILYQAFKKEQKLVQ</sequence>
<accession>A0A0P6S3U6</accession>
<evidence type="ECO:0000256" key="8">
    <source>
        <dbReference type="ARBA" id="ARBA00022989"/>
    </source>
</evidence>
<keyword evidence="14" id="KW-1185">Reference proteome</keyword>
<keyword evidence="10 12" id="KW-0472">Membrane</keyword>
<feature type="transmembrane region" description="Helical" evidence="12">
    <location>
        <begin position="302"/>
        <end position="325"/>
    </location>
</feature>
<feature type="transmembrane region" description="Helical" evidence="12">
    <location>
        <begin position="191"/>
        <end position="211"/>
    </location>
</feature>
<dbReference type="Pfam" id="PF01554">
    <property type="entry name" value="MatE"/>
    <property type="match status" value="2"/>
</dbReference>
<feature type="transmembrane region" description="Helical" evidence="12">
    <location>
        <begin position="126"/>
        <end position="148"/>
    </location>
</feature>
<dbReference type="AlphaFoldDB" id="A0A0P6S3U6"/>
<dbReference type="GO" id="GO:0015297">
    <property type="term" value="F:antiporter activity"/>
    <property type="evidence" value="ECO:0007669"/>
    <property type="project" value="UniProtKB-KW"/>
</dbReference>
<feature type="transmembrane region" description="Helical" evidence="12">
    <location>
        <begin position="82"/>
        <end position="106"/>
    </location>
</feature>
<evidence type="ECO:0000256" key="2">
    <source>
        <dbReference type="ARBA" id="ARBA00004651"/>
    </source>
</evidence>
<feature type="transmembrane region" description="Helical" evidence="12">
    <location>
        <begin position="50"/>
        <end position="70"/>
    </location>
</feature>
<gene>
    <name evidence="13" type="ORF">AKK44_00140</name>
</gene>
<comment type="caution">
    <text evidence="13">The sequence shown here is derived from an EMBL/GenBank/DDBJ whole genome shotgun (WGS) entry which is preliminary data.</text>
</comment>
<dbReference type="PANTHER" id="PTHR43298:SF4">
    <property type="entry name" value="DRUG_SODIUM ANTIPORTER"/>
    <property type="match status" value="1"/>
</dbReference>
<dbReference type="GO" id="GO:0006811">
    <property type="term" value="P:monoatomic ion transport"/>
    <property type="evidence" value="ECO:0007669"/>
    <property type="project" value="UniProtKB-KW"/>
</dbReference>
<dbReference type="CDD" id="cd13137">
    <property type="entry name" value="MATE_NorM_like"/>
    <property type="match status" value="1"/>
</dbReference>
<keyword evidence="9" id="KW-0406">Ion transport</keyword>
<evidence type="ECO:0000256" key="3">
    <source>
        <dbReference type="ARBA" id="ARBA00020268"/>
    </source>
</evidence>
<evidence type="ECO:0000256" key="12">
    <source>
        <dbReference type="SAM" id="Phobius"/>
    </source>
</evidence>
<dbReference type="EMBL" id="LHQM01000001">
    <property type="protein sequence ID" value="KPJ23318.1"/>
    <property type="molecule type" value="Genomic_DNA"/>
</dbReference>
<comment type="function">
    <text evidence="1">Multidrug efflux pump.</text>
</comment>
<evidence type="ECO:0000256" key="4">
    <source>
        <dbReference type="ARBA" id="ARBA00022448"/>
    </source>
</evidence>
<dbReference type="STRING" id="119224.AKK44_00140"/>
<comment type="subcellular location">
    <subcellularLocation>
        <location evidence="2">Cell membrane</location>
        <topology evidence="2">Multi-pass membrane protein</topology>
    </subcellularLocation>
</comment>
<evidence type="ECO:0000313" key="13">
    <source>
        <dbReference type="EMBL" id="KPJ23318.1"/>
    </source>
</evidence>
<keyword evidence="5" id="KW-0050">Antiport</keyword>
<keyword evidence="7 12" id="KW-0812">Transmembrane</keyword>
<keyword evidence="6" id="KW-1003">Cell membrane</keyword>